<keyword evidence="2" id="KW-1185">Reference proteome</keyword>
<evidence type="ECO:0000313" key="2">
    <source>
        <dbReference type="Proteomes" id="UP000254924"/>
    </source>
</evidence>
<accession>A0A380K1F6</accession>
<reference evidence="1 2" key="1">
    <citation type="submission" date="2018-06" db="EMBL/GenBank/DDBJ databases">
        <authorList>
            <consortium name="Pathogen Informatics"/>
            <person name="Doyle S."/>
        </authorList>
    </citation>
    <scope>NUCLEOTIDE SEQUENCE [LARGE SCALE GENOMIC DNA]</scope>
    <source>
        <strain evidence="1 2">NCTC12224</strain>
    </source>
</reference>
<sequence length="58" mass="6663">MSESFSQKVKREFAGQEKKPLAIAQREKASENGVLLAIIRKLGRNITEEEYREISKLL</sequence>
<proteinExistence type="predicted"/>
<protein>
    <submittedName>
        <fullName evidence="1">Uncharacterized protein</fullName>
    </submittedName>
</protein>
<name>A0A380K1F6_9STRE</name>
<dbReference type="Proteomes" id="UP000254924">
    <property type="component" value="Unassembled WGS sequence"/>
</dbReference>
<dbReference type="EMBL" id="UHFN01000002">
    <property type="protein sequence ID" value="SUN58016.1"/>
    <property type="molecule type" value="Genomic_DNA"/>
</dbReference>
<dbReference type="AlphaFoldDB" id="A0A380K1F6"/>
<gene>
    <name evidence="1" type="ORF">NCTC12224_00067</name>
</gene>
<evidence type="ECO:0000313" key="1">
    <source>
        <dbReference type="EMBL" id="SUN58016.1"/>
    </source>
</evidence>
<organism evidence="1 2">
    <name type="scientific">Streptococcus hyointestinalis</name>
    <dbReference type="NCBI Taxonomy" id="1337"/>
    <lineage>
        <taxon>Bacteria</taxon>
        <taxon>Bacillati</taxon>
        <taxon>Bacillota</taxon>
        <taxon>Bacilli</taxon>
        <taxon>Lactobacillales</taxon>
        <taxon>Streptococcaceae</taxon>
        <taxon>Streptococcus</taxon>
    </lineage>
</organism>